<organism evidence="2 3">
    <name type="scientific">Prosthecomicrobium pneumaticum</name>
    <dbReference type="NCBI Taxonomy" id="81895"/>
    <lineage>
        <taxon>Bacteria</taxon>
        <taxon>Pseudomonadati</taxon>
        <taxon>Pseudomonadota</taxon>
        <taxon>Alphaproteobacteria</taxon>
        <taxon>Hyphomicrobiales</taxon>
        <taxon>Kaistiaceae</taxon>
        <taxon>Prosthecomicrobium</taxon>
    </lineage>
</organism>
<feature type="transmembrane region" description="Helical" evidence="1">
    <location>
        <begin position="76"/>
        <end position="96"/>
    </location>
</feature>
<feature type="transmembrane region" description="Helical" evidence="1">
    <location>
        <begin position="102"/>
        <end position="123"/>
    </location>
</feature>
<dbReference type="Proteomes" id="UP000523821">
    <property type="component" value="Unassembled WGS sequence"/>
</dbReference>
<feature type="transmembrane region" description="Helical" evidence="1">
    <location>
        <begin position="7"/>
        <end position="25"/>
    </location>
</feature>
<name>A0A7W9FQI8_9HYPH</name>
<dbReference type="RefSeq" id="WP_183858371.1">
    <property type="nucleotide sequence ID" value="NZ_JACHOO010000011.1"/>
</dbReference>
<evidence type="ECO:0008006" key="4">
    <source>
        <dbReference type="Google" id="ProtNLM"/>
    </source>
</evidence>
<keyword evidence="1" id="KW-0812">Transmembrane</keyword>
<reference evidence="2 3" key="1">
    <citation type="submission" date="2020-08" db="EMBL/GenBank/DDBJ databases">
        <title>Genomic Encyclopedia of Type Strains, Phase IV (KMG-IV): sequencing the most valuable type-strain genomes for metagenomic binning, comparative biology and taxonomic classification.</title>
        <authorList>
            <person name="Goeker M."/>
        </authorList>
    </citation>
    <scope>NUCLEOTIDE SEQUENCE [LARGE SCALE GENOMIC DNA]</scope>
    <source>
        <strain evidence="2 3">DSM 16268</strain>
    </source>
</reference>
<dbReference type="EMBL" id="JACHOO010000011">
    <property type="protein sequence ID" value="MBB5754937.1"/>
    <property type="molecule type" value="Genomic_DNA"/>
</dbReference>
<evidence type="ECO:0000313" key="2">
    <source>
        <dbReference type="EMBL" id="MBB5754937.1"/>
    </source>
</evidence>
<evidence type="ECO:0000313" key="3">
    <source>
        <dbReference type="Proteomes" id="UP000523821"/>
    </source>
</evidence>
<sequence length="136" mass="14781">MAMIPLTILPLILYNIVAFFAAGSLPPDPWSAELFAATMVSGARFAFSLGDLMLVIGIVVLFFEIFRATRFTTPSIVNHMVSTLVLVIFAIEFVLVPQAAHPVFLILGVTALFDVLAGFIISIRSARRDIALESPN</sequence>
<keyword evidence="1" id="KW-0472">Membrane</keyword>
<dbReference type="AlphaFoldDB" id="A0A7W9FQI8"/>
<keyword evidence="1" id="KW-1133">Transmembrane helix</keyword>
<feature type="transmembrane region" description="Helical" evidence="1">
    <location>
        <begin position="45"/>
        <end position="64"/>
    </location>
</feature>
<evidence type="ECO:0000256" key="1">
    <source>
        <dbReference type="SAM" id="Phobius"/>
    </source>
</evidence>
<keyword evidence="3" id="KW-1185">Reference proteome</keyword>
<protein>
    <recommendedName>
        <fullName evidence="4">Transmembrane protein</fullName>
    </recommendedName>
</protein>
<comment type="caution">
    <text evidence="2">The sequence shown here is derived from an EMBL/GenBank/DDBJ whole genome shotgun (WGS) entry which is preliminary data.</text>
</comment>
<proteinExistence type="predicted"/>
<gene>
    <name evidence="2" type="ORF">GGQ63_004034</name>
</gene>
<accession>A0A7W9FQI8</accession>